<keyword evidence="1" id="KW-1133">Transmembrane helix</keyword>
<protein>
    <submittedName>
        <fullName evidence="2">Uncharacterized protein</fullName>
    </submittedName>
</protein>
<keyword evidence="3" id="KW-1185">Reference proteome</keyword>
<dbReference type="AlphaFoldDB" id="A0AAD5RRP3"/>
<organism evidence="2 3">
    <name type="scientific">Zalerion maritima</name>
    <dbReference type="NCBI Taxonomy" id="339359"/>
    <lineage>
        <taxon>Eukaryota</taxon>
        <taxon>Fungi</taxon>
        <taxon>Dikarya</taxon>
        <taxon>Ascomycota</taxon>
        <taxon>Pezizomycotina</taxon>
        <taxon>Sordariomycetes</taxon>
        <taxon>Lulworthiomycetidae</taxon>
        <taxon>Lulworthiales</taxon>
        <taxon>Lulworthiaceae</taxon>
        <taxon>Zalerion</taxon>
    </lineage>
</organism>
<evidence type="ECO:0000313" key="2">
    <source>
        <dbReference type="EMBL" id="KAJ2902656.1"/>
    </source>
</evidence>
<keyword evidence="1" id="KW-0472">Membrane</keyword>
<evidence type="ECO:0000256" key="1">
    <source>
        <dbReference type="SAM" id="Phobius"/>
    </source>
</evidence>
<feature type="transmembrane region" description="Helical" evidence="1">
    <location>
        <begin position="34"/>
        <end position="51"/>
    </location>
</feature>
<gene>
    <name evidence="2" type="ORF">MKZ38_000241</name>
</gene>
<sequence length="103" mass="11998">MLRPARQFHHITTTKVYPAYLPYLHASKGLSRRWIAPTFVLAAVGLGITFLRTTRREQVDRMVAARQQESEHLKLRTKLLQDAYGDRTSLDELEKAIEVYETR</sequence>
<reference evidence="2" key="1">
    <citation type="submission" date="2022-07" db="EMBL/GenBank/DDBJ databases">
        <title>Draft genome sequence of Zalerion maritima ATCC 34329, a (micro)plastics degrading marine fungus.</title>
        <authorList>
            <person name="Paco A."/>
            <person name="Goncalves M.F.M."/>
            <person name="Rocha-Santos T.A.P."/>
            <person name="Alves A."/>
        </authorList>
    </citation>
    <scope>NUCLEOTIDE SEQUENCE</scope>
    <source>
        <strain evidence="2">ATCC 34329</strain>
    </source>
</reference>
<name>A0AAD5RRP3_9PEZI</name>
<dbReference type="Proteomes" id="UP001201980">
    <property type="component" value="Unassembled WGS sequence"/>
</dbReference>
<dbReference type="EMBL" id="JAKWBI020000106">
    <property type="protein sequence ID" value="KAJ2902656.1"/>
    <property type="molecule type" value="Genomic_DNA"/>
</dbReference>
<keyword evidence="1" id="KW-0812">Transmembrane</keyword>
<proteinExistence type="predicted"/>
<comment type="caution">
    <text evidence="2">The sequence shown here is derived from an EMBL/GenBank/DDBJ whole genome shotgun (WGS) entry which is preliminary data.</text>
</comment>
<evidence type="ECO:0000313" key="3">
    <source>
        <dbReference type="Proteomes" id="UP001201980"/>
    </source>
</evidence>
<accession>A0AAD5RRP3</accession>